<dbReference type="InterPro" id="IPR000965">
    <property type="entry name" value="GPR_dom"/>
</dbReference>
<evidence type="ECO:0000256" key="2">
    <source>
        <dbReference type="ARBA" id="ARBA00022605"/>
    </source>
</evidence>
<feature type="domain" description="Aldehyde dehydrogenase" evidence="8">
    <location>
        <begin position="3"/>
        <end position="284"/>
    </location>
</feature>
<dbReference type="PANTHER" id="PTHR11063">
    <property type="entry name" value="GLUTAMATE SEMIALDEHYDE DEHYDROGENASE"/>
    <property type="match status" value="1"/>
</dbReference>
<dbReference type="STRING" id="1471761.B0W44_02360"/>
<comment type="function">
    <text evidence="7">Catalyzes the NADPH-dependent reduction of L-glutamate 5-phosphate into L-glutamate 5-semialdehyde and phosphate. The product spontaneously undergoes cyclization to form 1-pyrroline-5-carboxylate.</text>
</comment>
<dbReference type="KEGG" id="ntr:B0W44_02360"/>
<evidence type="ECO:0000256" key="7">
    <source>
        <dbReference type="HAMAP-Rule" id="MF_00412"/>
    </source>
</evidence>
<accession>A0A1U9K432</accession>
<dbReference type="FunFam" id="3.40.309.10:FF:000006">
    <property type="entry name" value="Gamma-glutamyl phosphate reductase"/>
    <property type="match status" value="1"/>
</dbReference>
<dbReference type="NCBIfam" id="TIGR00407">
    <property type="entry name" value="proA"/>
    <property type="match status" value="1"/>
</dbReference>
<dbReference type="UniPathway" id="UPA00098">
    <property type="reaction ID" value="UER00360"/>
</dbReference>
<dbReference type="PIRSF" id="PIRSF000151">
    <property type="entry name" value="GPR"/>
    <property type="match status" value="1"/>
</dbReference>
<gene>
    <name evidence="7" type="primary">proA</name>
    <name evidence="9" type="ORF">B0W44_02360</name>
</gene>
<evidence type="ECO:0000256" key="1">
    <source>
        <dbReference type="ARBA" id="ARBA00004985"/>
    </source>
</evidence>
<evidence type="ECO:0000256" key="3">
    <source>
        <dbReference type="ARBA" id="ARBA00022650"/>
    </source>
</evidence>
<dbReference type="InterPro" id="IPR016161">
    <property type="entry name" value="Ald_DH/histidinol_DH"/>
</dbReference>
<dbReference type="EC" id="1.2.1.41" evidence="7"/>
<protein>
    <recommendedName>
        <fullName evidence="7">Gamma-glutamyl phosphate reductase</fullName>
        <shortName evidence="7">GPR</shortName>
        <ecNumber evidence="7">1.2.1.41</ecNumber>
    </recommendedName>
    <alternativeName>
        <fullName evidence="7">Glutamate-5-semialdehyde dehydrogenase</fullName>
    </alternativeName>
    <alternativeName>
        <fullName evidence="7">Glutamyl-gamma-semialdehyde dehydrogenase</fullName>
        <shortName evidence="7">GSA dehydrogenase</shortName>
    </alternativeName>
</protein>
<keyword evidence="7" id="KW-0963">Cytoplasm</keyword>
<sequence>MSEVREKAELAKKSSAQLAVLTTEQKNEALSSIARSIERHADRVLEANEQDVQKGIDSGLSKALLDRLQLTDARLKDMVKGLETLIELPDPVGEVLESWERDDGLKIEKVRVPLGVIGMVYEARPNVTVDATGLGLKTGNAMLLRGSSSARHSNTALVDVIRHGLEETDVPVDAVHLVESAERSSVQEMLTLNDLVDVIIPRGGAALIQRVVRESSVPVLETGAGICHIYIDCDARAEMAQDIVVNAKTDRPAVCNAVETVLVHTSWAERHLRSLLELLRERGVDVRGCPRTQSLAPFVKQATEEDWDMEYLDMVLSFKVVDSLREAVAHIHQHGTRHSEGIVTDNRETAEAFLQQVDAACVYHNASTRFTDGFEFGFGAEIGISTQKLHARGPMGLPQLTSYKYVLRGDGHIRGGGPTSC</sequence>
<evidence type="ECO:0000313" key="10">
    <source>
        <dbReference type="Proteomes" id="UP000188603"/>
    </source>
</evidence>
<comment type="catalytic activity">
    <reaction evidence="6 7">
        <text>L-glutamate 5-semialdehyde + phosphate + NADP(+) = L-glutamyl 5-phosphate + NADPH + H(+)</text>
        <dbReference type="Rhea" id="RHEA:19541"/>
        <dbReference type="ChEBI" id="CHEBI:15378"/>
        <dbReference type="ChEBI" id="CHEBI:43474"/>
        <dbReference type="ChEBI" id="CHEBI:57783"/>
        <dbReference type="ChEBI" id="CHEBI:58066"/>
        <dbReference type="ChEBI" id="CHEBI:58274"/>
        <dbReference type="ChEBI" id="CHEBI:58349"/>
        <dbReference type="EC" id="1.2.1.41"/>
    </reaction>
</comment>
<dbReference type="OrthoDB" id="9809970at2"/>
<dbReference type="InterPro" id="IPR012134">
    <property type="entry name" value="Glu-5-SA_DH"/>
</dbReference>
<dbReference type="Gene3D" id="3.40.309.10">
    <property type="entry name" value="Aldehyde Dehydrogenase, Chain A, domain 2"/>
    <property type="match status" value="1"/>
</dbReference>
<proteinExistence type="inferred from homology"/>
<keyword evidence="4 7" id="KW-0521">NADP</keyword>
<dbReference type="GO" id="GO:0004350">
    <property type="term" value="F:glutamate-5-semialdehyde dehydrogenase activity"/>
    <property type="evidence" value="ECO:0007669"/>
    <property type="project" value="UniProtKB-UniRule"/>
</dbReference>
<evidence type="ECO:0000256" key="5">
    <source>
        <dbReference type="ARBA" id="ARBA00023002"/>
    </source>
</evidence>
<comment type="pathway">
    <text evidence="1 7">Amino-acid biosynthesis; L-proline biosynthesis; L-glutamate 5-semialdehyde from L-glutamate: step 2/2.</text>
</comment>
<dbReference type="InterPro" id="IPR020593">
    <property type="entry name" value="G-glutamylP_reductase_CS"/>
</dbReference>
<dbReference type="GO" id="GO:0050661">
    <property type="term" value="F:NADP binding"/>
    <property type="evidence" value="ECO:0007669"/>
    <property type="project" value="InterPro"/>
</dbReference>
<dbReference type="GO" id="GO:0055129">
    <property type="term" value="P:L-proline biosynthetic process"/>
    <property type="evidence" value="ECO:0007669"/>
    <property type="project" value="UniProtKB-UniRule"/>
</dbReference>
<dbReference type="InterPro" id="IPR015590">
    <property type="entry name" value="Aldehyde_DH_dom"/>
</dbReference>
<dbReference type="InterPro" id="IPR016162">
    <property type="entry name" value="Ald_DH_N"/>
</dbReference>
<evidence type="ECO:0000256" key="4">
    <source>
        <dbReference type="ARBA" id="ARBA00022857"/>
    </source>
</evidence>
<evidence type="ECO:0000256" key="6">
    <source>
        <dbReference type="ARBA" id="ARBA00049024"/>
    </source>
</evidence>
<dbReference type="Gene3D" id="3.40.605.10">
    <property type="entry name" value="Aldehyde Dehydrogenase, Chain A, domain 1"/>
    <property type="match status" value="1"/>
</dbReference>
<dbReference type="PANTHER" id="PTHR11063:SF8">
    <property type="entry name" value="DELTA-1-PYRROLINE-5-CARBOXYLATE SYNTHASE"/>
    <property type="match status" value="1"/>
</dbReference>
<comment type="similarity">
    <text evidence="7">Belongs to the gamma-glutamyl phosphate reductase family.</text>
</comment>
<reference evidence="9 10" key="1">
    <citation type="journal article" date="2015" name="Int. J. Syst. Evol. Microbiol.">
        <title>Novibacillus thermophilus gen. nov., sp. nov., a Gram-staining-negative and moderately thermophilic member of the family Thermoactinomycetaceae.</title>
        <authorList>
            <person name="Yang G."/>
            <person name="Chen J."/>
            <person name="Zhou S."/>
        </authorList>
    </citation>
    <scope>NUCLEOTIDE SEQUENCE [LARGE SCALE GENOMIC DNA]</scope>
    <source>
        <strain evidence="9 10">SG-1</strain>
    </source>
</reference>
<organism evidence="9 10">
    <name type="scientific">Novibacillus thermophilus</name>
    <dbReference type="NCBI Taxonomy" id="1471761"/>
    <lineage>
        <taxon>Bacteria</taxon>
        <taxon>Bacillati</taxon>
        <taxon>Bacillota</taxon>
        <taxon>Bacilli</taxon>
        <taxon>Bacillales</taxon>
        <taxon>Thermoactinomycetaceae</taxon>
        <taxon>Novibacillus</taxon>
    </lineage>
</organism>
<comment type="subcellular location">
    <subcellularLocation>
        <location evidence="7">Cytoplasm</location>
    </subcellularLocation>
</comment>
<dbReference type="Pfam" id="PF00171">
    <property type="entry name" value="Aldedh"/>
    <property type="match status" value="1"/>
</dbReference>
<keyword evidence="3 7" id="KW-0641">Proline biosynthesis</keyword>
<evidence type="ECO:0000259" key="8">
    <source>
        <dbReference type="Pfam" id="PF00171"/>
    </source>
</evidence>
<keyword evidence="10" id="KW-1185">Reference proteome</keyword>
<dbReference type="HAMAP" id="MF_00412">
    <property type="entry name" value="ProA"/>
    <property type="match status" value="1"/>
</dbReference>
<evidence type="ECO:0000313" key="9">
    <source>
        <dbReference type="EMBL" id="AQS54784.1"/>
    </source>
</evidence>
<keyword evidence="2 7" id="KW-0028">Amino-acid biosynthesis</keyword>
<dbReference type="PROSITE" id="PS01223">
    <property type="entry name" value="PROA"/>
    <property type="match status" value="1"/>
</dbReference>
<dbReference type="Proteomes" id="UP000188603">
    <property type="component" value="Chromosome"/>
</dbReference>
<dbReference type="AlphaFoldDB" id="A0A1U9K432"/>
<dbReference type="EMBL" id="CP019699">
    <property type="protein sequence ID" value="AQS54784.1"/>
    <property type="molecule type" value="Genomic_DNA"/>
</dbReference>
<dbReference type="RefSeq" id="WP_077718603.1">
    <property type="nucleotide sequence ID" value="NZ_CP019699.1"/>
</dbReference>
<dbReference type="InterPro" id="IPR016163">
    <property type="entry name" value="Ald_DH_C"/>
</dbReference>
<keyword evidence="5 7" id="KW-0560">Oxidoreductase</keyword>
<dbReference type="NCBIfam" id="NF001221">
    <property type="entry name" value="PRK00197.1"/>
    <property type="match status" value="1"/>
</dbReference>
<dbReference type="SUPFAM" id="SSF53720">
    <property type="entry name" value="ALDH-like"/>
    <property type="match status" value="1"/>
</dbReference>
<dbReference type="GO" id="GO:0005737">
    <property type="term" value="C:cytoplasm"/>
    <property type="evidence" value="ECO:0007669"/>
    <property type="project" value="UniProtKB-SubCell"/>
</dbReference>
<name>A0A1U9K432_9BACL</name>
<dbReference type="CDD" id="cd07079">
    <property type="entry name" value="ALDH_F18-19_ProA-GPR"/>
    <property type="match status" value="1"/>
</dbReference>